<protein>
    <submittedName>
        <fullName evidence="4">Diguanylate cyclase (GGDEF) domain-containing protein</fullName>
    </submittedName>
    <submittedName>
        <fullName evidence="5">GGDEF domain-containing protein</fullName>
    </submittedName>
</protein>
<feature type="domain" description="GGDEF" evidence="3">
    <location>
        <begin position="235"/>
        <end position="367"/>
    </location>
</feature>
<feature type="transmembrane region" description="Helical" evidence="2">
    <location>
        <begin position="171"/>
        <end position="188"/>
    </location>
</feature>
<dbReference type="EMBL" id="VFES01000012">
    <property type="protein sequence ID" value="TWR64409.1"/>
    <property type="molecule type" value="Genomic_DNA"/>
</dbReference>
<keyword evidence="2" id="KW-0472">Membrane</keyword>
<evidence type="ECO:0000259" key="3">
    <source>
        <dbReference type="PROSITE" id="PS50887"/>
    </source>
</evidence>
<dbReference type="RefSeq" id="WP_090407937.1">
    <property type="nucleotide sequence ID" value="NZ_FNKM01000002.1"/>
</dbReference>
<feature type="region of interest" description="Disordered" evidence="1">
    <location>
        <begin position="381"/>
        <end position="400"/>
    </location>
</feature>
<dbReference type="SUPFAM" id="SSF55073">
    <property type="entry name" value="Nucleotide cyclase"/>
    <property type="match status" value="1"/>
</dbReference>
<dbReference type="Proteomes" id="UP000198740">
    <property type="component" value="Unassembled WGS sequence"/>
</dbReference>
<evidence type="ECO:0000313" key="5">
    <source>
        <dbReference type="EMBL" id="TWR64409.1"/>
    </source>
</evidence>
<dbReference type="EMBL" id="FNKM01000002">
    <property type="protein sequence ID" value="SDR38379.1"/>
    <property type="molecule type" value="Genomic_DNA"/>
</dbReference>
<evidence type="ECO:0000313" key="6">
    <source>
        <dbReference type="Proteomes" id="UP000198740"/>
    </source>
</evidence>
<dbReference type="Proteomes" id="UP000317267">
    <property type="component" value="Unassembled WGS sequence"/>
</dbReference>
<feature type="transmembrane region" description="Helical" evidence="2">
    <location>
        <begin position="146"/>
        <end position="165"/>
    </location>
</feature>
<dbReference type="SMART" id="SM00267">
    <property type="entry name" value="GGDEF"/>
    <property type="match status" value="1"/>
</dbReference>
<proteinExistence type="predicted"/>
<keyword evidence="6" id="KW-1185">Reference proteome</keyword>
<feature type="transmembrane region" description="Helical" evidence="2">
    <location>
        <begin position="52"/>
        <end position="73"/>
    </location>
</feature>
<dbReference type="InterPro" id="IPR000160">
    <property type="entry name" value="GGDEF_dom"/>
</dbReference>
<accession>A0A1H1ILD9</accession>
<reference evidence="4 6" key="1">
    <citation type="submission" date="2016-10" db="EMBL/GenBank/DDBJ databases">
        <authorList>
            <person name="Varghese N."/>
            <person name="Submissions S."/>
        </authorList>
    </citation>
    <scope>NUCLEOTIDE SEQUENCE [LARGE SCALE GENOMIC DNA]</scope>
    <source>
        <strain evidence="4 6">BS2976</strain>
    </source>
</reference>
<reference evidence="5 7" key="2">
    <citation type="submission" date="2019-06" db="EMBL/GenBank/DDBJ databases">
        <title>Pseudomonas bimorpha sp. nov. isolated from bovine raw milk and skim milk concentrate.</title>
        <authorList>
            <person name="Hofmann K."/>
            <person name="Huptas C."/>
            <person name="Doll E."/>
            <person name="Scherer S."/>
            <person name="Wenning M."/>
        </authorList>
    </citation>
    <scope>NUCLEOTIDE SEQUENCE [LARGE SCALE GENOMIC DNA]</scope>
    <source>
        <strain evidence="5 7">DSM 17515</strain>
    </source>
</reference>
<name>A0A1H1ILD9_9PSED</name>
<dbReference type="CDD" id="cd01949">
    <property type="entry name" value="GGDEF"/>
    <property type="match status" value="1"/>
</dbReference>
<dbReference type="OrthoDB" id="70510at2"/>
<dbReference type="NCBIfam" id="TIGR00254">
    <property type="entry name" value="GGDEF"/>
    <property type="match status" value="1"/>
</dbReference>
<feature type="transmembrane region" description="Helical" evidence="2">
    <location>
        <begin position="94"/>
        <end position="115"/>
    </location>
</feature>
<organism evidence="5 7">
    <name type="scientific">Pseudomonas grimontii</name>
    <dbReference type="NCBI Taxonomy" id="129847"/>
    <lineage>
        <taxon>Bacteria</taxon>
        <taxon>Pseudomonadati</taxon>
        <taxon>Pseudomonadota</taxon>
        <taxon>Gammaproteobacteria</taxon>
        <taxon>Pseudomonadales</taxon>
        <taxon>Pseudomonadaceae</taxon>
        <taxon>Pseudomonas</taxon>
    </lineage>
</organism>
<comment type="caution">
    <text evidence="5">The sequence shown here is derived from an EMBL/GenBank/DDBJ whole genome shotgun (WGS) entry which is preliminary data.</text>
</comment>
<evidence type="ECO:0000256" key="1">
    <source>
        <dbReference type="SAM" id="MobiDB-lite"/>
    </source>
</evidence>
<feature type="compositionally biased region" description="Basic and acidic residues" evidence="1">
    <location>
        <begin position="388"/>
        <end position="400"/>
    </location>
</feature>
<dbReference type="InterPro" id="IPR029787">
    <property type="entry name" value="Nucleotide_cyclase"/>
</dbReference>
<dbReference type="InterPro" id="IPR052155">
    <property type="entry name" value="Biofilm_reg_signaling"/>
</dbReference>
<dbReference type="PROSITE" id="PS50887">
    <property type="entry name" value="GGDEF"/>
    <property type="match status" value="1"/>
</dbReference>
<dbReference type="AlphaFoldDB" id="A0A1H1ILD9"/>
<gene>
    <name evidence="5" type="ORF">FIV39_19690</name>
    <name evidence="4" type="ORF">SAMN04490186_5858</name>
</gene>
<feature type="transmembrane region" description="Helical" evidence="2">
    <location>
        <begin position="27"/>
        <end position="46"/>
    </location>
</feature>
<sequence>MFGKTVIFRKESEDVYLALIEDLARTLLPTSIMGVTLVIVDLFAWSATGNTVFLAAAIAGGSGSAAKILLMFVQKQNCAKPKNQVKYAVRLEAMHGMATFAVAASVGSVLAAAFSLHEPNLQILSTGLLFGYCSGVVSRTAIRPKIAIIALVLAAAPAAFAASLINSPAHNILAAMFGVFLLGAIETVRHTYLSTVRHITSRIEMAKLARNDPLTGLANRLSLREAYREASLTTRCIAIHCLDLDGFKSVNDQFGHAAGDAILVNVAQRLSEVAPPNATVARFGGDEFVILQTEIFESIEAELLAKEIVNSLAKPFTVQSRIIEIGASLGLSVGSASTQLDELLQLADEASYFIKRNGGGVAIASTSHFSPVSERFRTYQSKGYNAKPEPEQEHTHRLKP</sequence>
<evidence type="ECO:0000313" key="4">
    <source>
        <dbReference type="EMBL" id="SDR38379.1"/>
    </source>
</evidence>
<evidence type="ECO:0000256" key="2">
    <source>
        <dbReference type="SAM" id="Phobius"/>
    </source>
</evidence>
<evidence type="ECO:0000313" key="7">
    <source>
        <dbReference type="Proteomes" id="UP000317267"/>
    </source>
</evidence>
<keyword evidence="2" id="KW-1133">Transmembrane helix</keyword>
<keyword evidence="2" id="KW-0812">Transmembrane</keyword>
<dbReference type="PANTHER" id="PTHR44757:SF2">
    <property type="entry name" value="BIOFILM ARCHITECTURE MAINTENANCE PROTEIN MBAA"/>
    <property type="match status" value="1"/>
</dbReference>
<dbReference type="InterPro" id="IPR043128">
    <property type="entry name" value="Rev_trsase/Diguanyl_cyclase"/>
</dbReference>
<feature type="transmembrane region" description="Helical" evidence="2">
    <location>
        <begin position="121"/>
        <end position="139"/>
    </location>
</feature>
<dbReference type="PANTHER" id="PTHR44757">
    <property type="entry name" value="DIGUANYLATE CYCLASE DGCP"/>
    <property type="match status" value="1"/>
</dbReference>
<dbReference type="Gene3D" id="3.30.70.270">
    <property type="match status" value="1"/>
</dbReference>
<dbReference type="Pfam" id="PF00990">
    <property type="entry name" value="GGDEF"/>
    <property type="match status" value="1"/>
</dbReference>